<evidence type="ECO:0000313" key="2">
    <source>
        <dbReference type="EMBL" id="SPD05728.1"/>
    </source>
</evidence>
<reference evidence="2" key="1">
    <citation type="submission" date="2018-02" db="EMBL/GenBank/DDBJ databases">
        <authorList>
            <person name="Cohen D.B."/>
            <person name="Kent A.D."/>
        </authorList>
    </citation>
    <scope>NUCLEOTIDE SEQUENCE</scope>
</reference>
<name>A0A2N9H1N6_FAGSY</name>
<dbReference type="InterPro" id="IPR004242">
    <property type="entry name" value="Transposase_21"/>
</dbReference>
<organism evidence="2">
    <name type="scientific">Fagus sylvatica</name>
    <name type="common">Beechnut</name>
    <dbReference type="NCBI Taxonomy" id="28930"/>
    <lineage>
        <taxon>Eukaryota</taxon>
        <taxon>Viridiplantae</taxon>
        <taxon>Streptophyta</taxon>
        <taxon>Embryophyta</taxon>
        <taxon>Tracheophyta</taxon>
        <taxon>Spermatophyta</taxon>
        <taxon>Magnoliopsida</taxon>
        <taxon>eudicotyledons</taxon>
        <taxon>Gunneridae</taxon>
        <taxon>Pentapetalae</taxon>
        <taxon>rosids</taxon>
        <taxon>fabids</taxon>
        <taxon>Fagales</taxon>
        <taxon>Fagaceae</taxon>
        <taxon>Fagus</taxon>
    </lineage>
</organism>
<dbReference type="Pfam" id="PF02992">
    <property type="entry name" value="Transposase_21"/>
    <property type="match status" value="1"/>
</dbReference>
<proteinExistence type="predicted"/>
<feature type="domain" description="DUF4218" evidence="1">
    <location>
        <begin position="400"/>
        <end position="472"/>
    </location>
</feature>
<protein>
    <recommendedName>
        <fullName evidence="1">DUF4218 domain-containing protein</fullName>
    </recommendedName>
</protein>
<accession>A0A2N9H1N6</accession>
<dbReference type="Pfam" id="PF13960">
    <property type="entry name" value="DUF4218"/>
    <property type="match status" value="1"/>
</dbReference>
<evidence type="ECO:0000259" key="1">
    <source>
        <dbReference type="Pfam" id="PF13960"/>
    </source>
</evidence>
<dbReference type="PANTHER" id="PTHR10775:SF177">
    <property type="entry name" value="TNP2, PARTIAL"/>
    <property type="match status" value="1"/>
</dbReference>
<gene>
    <name evidence="2" type="ORF">FSB_LOCUS33610</name>
</gene>
<dbReference type="EMBL" id="OIVN01002692">
    <property type="protein sequence ID" value="SPD05728.1"/>
    <property type="molecule type" value="Genomic_DNA"/>
</dbReference>
<dbReference type="PANTHER" id="PTHR10775">
    <property type="entry name" value="OS08G0208400 PROTEIN"/>
    <property type="match status" value="1"/>
</dbReference>
<dbReference type="AlphaFoldDB" id="A0A2N9H1N6"/>
<dbReference type="InterPro" id="IPR025452">
    <property type="entry name" value="DUF4218"/>
</dbReference>
<sequence>MSTKIASYMTWHHDKRVDDGLLRHPADSKAWKTFDKIHESFSLETRNVRLGLATDGFNPFGNMSLSYSIWPVVLVPYNLPPWMCMKQPNFMLSLLIPGQKGPGNDIDVYLQPLVDELKQLWEVGVTTFDSFRKQNFNMRAAILWTINDFPAYRNFSGWNTMGALACPSCHDETHSSYLKSGKSIVLWDIDAFCQINHRWRLQSRLFDGKKETSSSPKQLSRDDVVHQVYNLGGLIFGKGVKRKRDESTNWLKKSIFFELPYWRTLLLRHNLDAMHIEKNVCDSVIGTLMNINGKTKDNFRSRLDLKAIGIREELHPIPHGEKVLLPSACYTLSTDEKRVFCEFLTEVKFPDGYSSNIAKKVNLKDRKISGLKSHDCHILLETLLPMAIDGLLPKNVSAPLIELTGEAMIAGLVQYRWMYPIERYLHTLKNYVRNRAHLEGSIAEGYVADECLTFCSRYLHGIETRFNRVERNWDGDHLQPYEGLPIFFQTGHAVGRGGIVSRQLSREEWMQAHQYVLKNCDEVHRFIE</sequence>